<keyword evidence="3" id="KW-0378">Hydrolase</keyword>
<reference evidence="8" key="1">
    <citation type="submission" date="2025-08" db="UniProtKB">
        <authorList>
            <consortium name="RefSeq"/>
        </authorList>
    </citation>
    <scope>IDENTIFICATION</scope>
    <source>
        <strain evidence="8">Airmid</strain>
    </source>
</reference>
<feature type="binding site" evidence="6">
    <location>
        <position position="132"/>
    </location>
    <ligand>
        <name>Ca(2+)</name>
        <dbReference type="ChEBI" id="CHEBI:29108"/>
    </ligand>
</feature>
<dbReference type="OMA" id="KIEWATI"/>
<dbReference type="InterPro" id="IPR009283">
    <property type="entry name" value="Apyrase"/>
</dbReference>
<feature type="binding site" evidence="6">
    <location>
        <position position="248"/>
    </location>
    <ligand>
        <name>Ca(2+)</name>
        <dbReference type="ChEBI" id="CHEBI:29108"/>
    </ligand>
</feature>
<dbReference type="GO" id="GO:0005509">
    <property type="term" value="F:calcium ion binding"/>
    <property type="evidence" value="ECO:0007669"/>
    <property type="project" value="InterPro"/>
</dbReference>
<feature type="binding site" evidence="6">
    <location>
        <position position="61"/>
    </location>
    <ligand>
        <name>Ca(2+)</name>
        <dbReference type="ChEBI" id="CHEBI:29108"/>
    </ligand>
</feature>
<comment type="cofactor">
    <cofactor evidence="1 6">
        <name>Ca(2+)</name>
        <dbReference type="ChEBI" id="CHEBI:29108"/>
    </cofactor>
</comment>
<dbReference type="InParanoid" id="A0A6P6YBT6"/>
<accession>A0A6P6YBT6</accession>
<evidence type="ECO:0000313" key="8">
    <source>
        <dbReference type="RefSeq" id="XP_027202888.1"/>
    </source>
</evidence>
<keyword evidence="2 6" id="KW-0479">Metal-binding</keyword>
<dbReference type="KEGG" id="dpte:113796790"/>
<evidence type="ECO:0000256" key="5">
    <source>
        <dbReference type="ARBA" id="ARBA00025738"/>
    </source>
</evidence>
<evidence type="ECO:0000256" key="4">
    <source>
        <dbReference type="ARBA" id="ARBA00022837"/>
    </source>
</evidence>
<gene>
    <name evidence="8" type="primary">LOC113796790</name>
</gene>
<evidence type="ECO:0000256" key="1">
    <source>
        <dbReference type="ARBA" id="ARBA00001913"/>
    </source>
</evidence>
<dbReference type="OrthoDB" id="25028at2759"/>
<sequence>MYVDAPVIGSIAYQGRGMELSELLMWQSKLYAFDDRSGIVYELLLENNNASSTSQKGMKIEWATIFGNDMFIGSFGKEFTMEEGGKILSEDNMLVVKISEATDRLERFDWTNTYEKIRAAVNALSPGYIIHEAVLYRQSSEEWYFLPRRISTELYNVRNDTFKGANKIIILDKHQQTRVVTIPFGSKCKMRGFSSAKFVPGFKEKLIIALRSVENEETAIFQTYLSIFSINGEILLDEVLVSDKYKFEGIEFIM</sequence>
<name>A0A6P6YBT6_DERPT</name>
<evidence type="ECO:0000256" key="6">
    <source>
        <dbReference type="PIRSR" id="PIRSR609283-1"/>
    </source>
</evidence>
<dbReference type="GO" id="GO:0004382">
    <property type="term" value="F:GDP phosphatase activity"/>
    <property type="evidence" value="ECO:0007669"/>
    <property type="project" value="TreeGrafter"/>
</dbReference>
<dbReference type="Pfam" id="PF06079">
    <property type="entry name" value="Apyrase"/>
    <property type="match status" value="1"/>
</dbReference>
<dbReference type="GO" id="GO:0030166">
    <property type="term" value="P:proteoglycan biosynthetic process"/>
    <property type="evidence" value="ECO:0007669"/>
    <property type="project" value="TreeGrafter"/>
</dbReference>
<keyword evidence="4 6" id="KW-0106">Calcium</keyword>
<dbReference type="InterPro" id="IPR036258">
    <property type="entry name" value="Apyrase_sf"/>
</dbReference>
<dbReference type="PANTHER" id="PTHR13023">
    <property type="entry name" value="APYRASE"/>
    <property type="match status" value="1"/>
</dbReference>
<evidence type="ECO:0000313" key="7">
    <source>
        <dbReference type="Proteomes" id="UP000515146"/>
    </source>
</evidence>
<keyword evidence="7" id="KW-1185">Reference proteome</keyword>
<dbReference type="PANTHER" id="PTHR13023:SF3">
    <property type="entry name" value="SOLUBLE CALCIUM-ACTIVATED NUCLEOTIDASE 1"/>
    <property type="match status" value="1"/>
</dbReference>
<feature type="binding site" evidence="6">
    <location>
        <position position="22"/>
    </location>
    <ligand>
        <name>Ca(2+)</name>
        <dbReference type="ChEBI" id="CHEBI:29108"/>
    </ligand>
</feature>
<evidence type="ECO:0000256" key="2">
    <source>
        <dbReference type="ARBA" id="ARBA00022723"/>
    </source>
</evidence>
<proteinExistence type="inferred from homology"/>
<dbReference type="AlphaFoldDB" id="A0A6P6YBT6"/>
<dbReference type="RefSeq" id="XP_027202888.1">
    <property type="nucleotide sequence ID" value="XM_027347087.1"/>
</dbReference>
<dbReference type="GO" id="GO:0045134">
    <property type="term" value="F:UDP phosphatase activity"/>
    <property type="evidence" value="ECO:0007669"/>
    <property type="project" value="TreeGrafter"/>
</dbReference>
<comment type="similarity">
    <text evidence="5">Belongs to the apyrase family.</text>
</comment>
<feature type="binding site" evidence="6">
    <location>
        <position position="21"/>
    </location>
    <ligand>
        <name>Ca(2+)</name>
        <dbReference type="ChEBI" id="CHEBI:29108"/>
    </ligand>
</feature>
<dbReference type="SUPFAM" id="SSF101887">
    <property type="entry name" value="Apyrase"/>
    <property type="match status" value="1"/>
</dbReference>
<dbReference type="Proteomes" id="UP000515146">
    <property type="component" value="Unplaced"/>
</dbReference>
<dbReference type="Gene3D" id="2.120.10.100">
    <property type="entry name" value="Apyrase"/>
    <property type="match status" value="1"/>
</dbReference>
<evidence type="ECO:0000256" key="3">
    <source>
        <dbReference type="ARBA" id="ARBA00022801"/>
    </source>
</evidence>
<protein>
    <submittedName>
        <fullName evidence="8">Apyrase-like</fullName>
    </submittedName>
</protein>
<organism evidence="7 8">
    <name type="scientific">Dermatophagoides pteronyssinus</name>
    <name type="common">European house dust mite</name>
    <dbReference type="NCBI Taxonomy" id="6956"/>
    <lineage>
        <taxon>Eukaryota</taxon>
        <taxon>Metazoa</taxon>
        <taxon>Ecdysozoa</taxon>
        <taxon>Arthropoda</taxon>
        <taxon>Chelicerata</taxon>
        <taxon>Arachnida</taxon>
        <taxon>Acari</taxon>
        <taxon>Acariformes</taxon>
        <taxon>Sarcoptiformes</taxon>
        <taxon>Astigmata</taxon>
        <taxon>Psoroptidia</taxon>
        <taxon>Analgoidea</taxon>
        <taxon>Pyroglyphidae</taxon>
        <taxon>Dermatophagoidinae</taxon>
        <taxon>Dermatophagoides</taxon>
    </lineage>
</organism>
<feature type="binding site" evidence="6">
    <location>
        <position position="194"/>
    </location>
    <ligand>
        <name>Ca(2+)</name>
        <dbReference type="ChEBI" id="CHEBI:29108"/>
    </ligand>
</feature>